<dbReference type="InterPro" id="IPR007358">
    <property type="entry name" value="Nucleoid_associated_NdpA"/>
</dbReference>
<evidence type="ECO:0000256" key="1">
    <source>
        <dbReference type="ARBA" id="ARBA00004453"/>
    </source>
</evidence>
<keyword evidence="3" id="KW-0963">Cytoplasm</keyword>
<name>A0AAW7X5H1_9GAMM</name>
<accession>A0AAW7X5H1</accession>
<evidence type="ECO:0000313" key="4">
    <source>
        <dbReference type="EMBL" id="MDO6421886.1"/>
    </source>
</evidence>
<dbReference type="Proteomes" id="UP001169760">
    <property type="component" value="Unassembled WGS sequence"/>
</dbReference>
<comment type="caution">
    <text evidence="4">The sequence shown here is derived from an EMBL/GenBank/DDBJ whole genome shotgun (WGS) entry which is preliminary data.</text>
</comment>
<dbReference type="PANTHER" id="PTHR38772:SF1">
    <property type="entry name" value="NUCLEOID-ASSOCIATED PROTEIN YEJK"/>
    <property type="match status" value="1"/>
</dbReference>
<dbReference type="GO" id="GO:0003727">
    <property type="term" value="F:single-stranded RNA binding"/>
    <property type="evidence" value="ECO:0007669"/>
    <property type="project" value="TreeGrafter"/>
</dbReference>
<dbReference type="RefSeq" id="WP_303491591.1">
    <property type="nucleotide sequence ID" value="NZ_JAUOPB010000003.1"/>
</dbReference>
<dbReference type="GO" id="GO:0043590">
    <property type="term" value="C:bacterial nucleoid"/>
    <property type="evidence" value="ECO:0007669"/>
    <property type="project" value="TreeGrafter"/>
</dbReference>
<proteinExistence type="inferred from homology"/>
<evidence type="ECO:0000256" key="3">
    <source>
        <dbReference type="ARBA" id="ARBA00022490"/>
    </source>
</evidence>
<dbReference type="EMBL" id="JAUOPB010000003">
    <property type="protein sequence ID" value="MDO6421886.1"/>
    <property type="molecule type" value="Genomic_DNA"/>
</dbReference>
<gene>
    <name evidence="4" type="ORF">Q4521_05330</name>
</gene>
<comment type="similarity">
    <text evidence="2">Belongs to the YejK family.</text>
</comment>
<evidence type="ECO:0000256" key="2">
    <source>
        <dbReference type="ARBA" id="ARBA00009035"/>
    </source>
</evidence>
<reference evidence="4" key="1">
    <citation type="submission" date="2023-07" db="EMBL/GenBank/DDBJ databases">
        <title>Genome content predicts the carbon catabolic preferences of heterotrophic bacteria.</title>
        <authorList>
            <person name="Gralka M."/>
        </authorList>
    </citation>
    <scope>NUCLEOTIDE SEQUENCE</scope>
    <source>
        <strain evidence="4">I3M17_2</strain>
    </source>
</reference>
<dbReference type="Pfam" id="PF04245">
    <property type="entry name" value="NA37"/>
    <property type="match status" value="1"/>
</dbReference>
<dbReference type="GO" id="GO:0003690">
    <property type="term" value="F:double-stranded DNA binding"/>
    <property type="evidence" value="ECO:0007669"/>
    <property type="project" value="TreeGrafter"/>
</dbReference>
<sequence length="348" mass="39909">MALTRIIAHRIERTVPTEQARIQTRQTCWPQDGRIEECFREMKQAALKRSGKDYGRFSDDRANHPLASWLEEYQAEKMSFESFTAKAMAHIKLELDKTEVVTGAFFVFAHEKLEEADFLHIYFVQHNSGQYIDAELEMAESFYLDTDGVRLAAKINLDDWLGEDVHRKNNAVTLLRWRGEKELSEVFEASIGFAEKIDLTAETEAFLEVVNEYTKELPDVVKEYTKAQVVDYCMEQDKVGKPVVIKELSTQLIEAPKLPTEESYTPPPPFSEFIKQNKPLAKPELIPDKAKLRQYVRISGRNDFLSMSFASSCLGDTVVYDAESDSLTIKNIPPSLKSRLLKHVRESD</sequence>
<protein>
    <submittedName>
        <fullName evidence="4">Nucleoid-associated protein</fullName>
    </submittedName>
</protein>
<dbReference type="PANTHER" id="PTHR38772">
    <property type="match status" value="1"/>
</dbReference>
<evidence type="ECO:0000313" key="5">
    <source>
        <dbReference type="Proteomes" id="UP001169760"/>
    </source>
</evidence>
<dbReference type="AlphaFoldDB" id="A0AAW7X5H1"/>
<organism evidence="4 5">
    <name type="scientific">Saccharophagus degradans</name>
    <dbReference type="NCBI Taxonomy" id="86304"/>
    <lineage>
        <taxon>Bacteria</taxon>
        <taxon>Pseudomonadati</taxon>
        <taxon>Pseudomonadota</taxon>
        <taxon>Gammaproteobacteria</taxon>
        <taxon>Cellvibrionales</taxon>
        <taxon>Cellvibrionaceae</taxon>
        <taxon>Saccharophagus</taxon>
    </lineage>
</organism>
<comment type="subcellular location">
    <subcellularLocation>
        <location evidence="1">Cytoplasm</location>
        <location evidence="1">Nucleoid</location>
    </subcellularLocation>
</comment>